<keyword evidence="2" id="KW-1185">Reference proteome</keyword>
<sequence length="181" mass="19979">AKENAKHTAAGIPTWSPTVVLICRSTAYVWQSGRDAQFSADCGRMCLKSGFLTIWLCSPSTRLWVEILIASTRRQVMSISSPSLAIKDYQHDHGLMYCHRCSIVSLSNTCPDICSHTGGREIVVQPSLRHFQPQLHPQSATLPALSRLFHSDAFTRPIIASLLHIAKSIMSSPSDVQLHSP</sequence>
<dbReference type="GeneID" id="25410463"/>
<feature type="non-terminal residue" evidence="1">
    <location>
        <position position="1"/>
    </location>
</feature>
<accession>A0A074WNX0</accession>
<dbReference type="Proteomes" id="UP000027730">
    <property type="component" value="Unassembled WGS sequence"/>
</dbReference>
<evidence type="ECO:0000313" key="2">
    <source>
        <dbReference type="Proteomes" id="UP000027730"/>
    </source>
</evidence>
<dbReference type="HOGENOM" id="CLU_1492490_0_0_1"/>
<protein>
    <submittedName>
        <fullName evidence="1">Uncharacterized protein</fullName>
    </submittedName>
</protein>
<gene>
    <name evidence="1" type="ORF">M436DRAFT_46161</name>
</gene>
<organism evidence="1 2">
    <name type="scientific">Aureobasidium namibiae CBS 147.97</name>
    <dbReference type="NCBI Taxonomy" id="1043004"/>
    <lineage>
        <taxon>Eukaryota</taxon>
        <taxon>Fungi</taxon>
        <taxon>Dikarya</taxon>
        <taxon>Ascomycota</taxon>
        <taxon>Pezizomycotina</taxon>
        <taxon>Dothideomycetes</taxon>
        <taxon>Dothideomycetidae</taxon>
        <taxon>Dothideales</taxon>
        <taxon>Saccotheciaceae</taxon>
        <taxon>Aureobasidium</taxon>
    </lineage>
</organism>
<evidence type="ECO:0000313" key="1">
    <source>
        <dbReference type="EMBL" id="KEQ73289.1"/>
    </source>
</evidence>
<name>A0A074WNX0_9PEZI</name>
<proteinExistence type="predicted"/>
<dbReference type="RefSeq" id="XP_013427447.1">
    <property type="nucleotide sequence ID" value="XM_013571993.1"/>
</dbReference>
<dbReference type="AlphaFoldDB" id="A0A074WNX0"/>
<reference evidence="1 2" key="1">
    <citation type="journal article" date="2014" name="BMC Genomics">
        <title>Genome sequencing of four Aureobasidium pullulans varieties: biotechnological potential, stress tolerance, and description of new species.</title>
        <authorList>
            <person name="Gostin Ar C."/>
            <person name="Ohm R.A."/>
            <person name="Kogej T."/>
            <person name="Sonjak S."/>
            <person name="Turk M."/>
            <person name="Zajc J."/>
            <person name="Zalar P."/>
            <person name="Grube M."/>
            <person name="Sun H."/>
            <person name="Han J."/>
            <person name="Sharma A."/>
            <person name="Chiniquy J."/>
            <person name="Ngan C.Y."/>
            <person name="Lipzen A."/>
            <person name="Barry K."/>
            <person name="Grigoriev I.V."/>
            <person name="Gunde-Cimerman N."/>
        </authorList>
    </citation>
    <scope>NUCLEOTIDE SEQUENCE [LARGE SCALE GENOMIC DNA]</scope>
    <source>
        <strain evidence="1 2">CBS 147.97</strain>
    </source>
</reference>
<dbReference type="EMBL" id="KL584709">
    <property type="protein sequence ID" value="KEQ73289.1"/>
    <property type="molecule type" value="Genomic_DNA"/>
</dbReference>